<evidence type="ECO:0000313" key="16">
    <source>
        <dbReference type="Proteomes" id="UP000325440"/>
    </source>
</evidence>
<keyword evidence="4 12" id="KW-0328">Glycosyltransferase</keyword>
<name>A0A5E4MCU4_9HEMI</name>
<dbReference type="GO" id="GO:0032580">
    <property type="term" value="C:Golgi cisterna membrane"/>
    <property type="evidence" value="ECO:0007669"/>
    <property type="project" value="UniProtKB-SubCell"/>
</dbReference>
<dbReference type="InterPro" id="IPR001503">
    <property type="entry name" value="Glyco_trans_10"/>
</dbReference>
<keyword evidence="10 12" id="KW-0472">Membrane</keyword>
<comment type="pathway">
    <text evidence="2">Protein modification; protein glycosylation.</text>
</comment>
<comment type="similarity">
    <text evidence="3 12">Belongs to the glycosyltransferase 10 family.</text>
</comment>
<feature type="transmembrane region" description="Helical" evidence="12">
    <location>
        <begin position="9"/>
        <end position="32"/>
    </location>
</feature>
<evidence type="ECO:0000256" key="12">
    <source>
        <dbReference type="RuleBase" id="RU003832"/>
    </source>
</evidence>
<evidence type="ECO:0000256" key="9">
    <source>
        <dbReference type="ARBA" id="ARBA00023034"/>
    </source>
</evidence>
<dbReference type="Pfam" id="PF00852">
    <property type="entry name" value="Glyco_transf_10"/>
    <property type="match status" value="1"/>
</dbReference>
<evidence type="ECO:0000256" key="8">
    <source>
        <dbReference type="ARBA" id="ARBA00022989"/>
    </source>
</evidence>
<evidence type="ECO:0000256" key="5">
    <source>
        <dbReference type="ARBA" id="ARBA00022679"/>
    </source>
</evidence>
<evidence type="ECO:0000259" key="14">
    <source>
        <dbReference type="Pfam" id="PF17039"/>
    </source>
</evidence>
<dbReference type="AlphaFoldDB" id="A0A5E4MCU4"/>
<dbReference type="PANTHER" id="PTHR48438">
    <property type="entry name" value="ALPHA-(1,3)-FUCOSYLTRANSFERASE C-RELATED"/>
    <property type="match status" value="1"/>
</dbReference>
<dbReference type="InterPro" id="IPR055270">
    <property type="entry name" value="Glyco_tran_10_C"/>
</dbReference>
<dbReference type="UniPathway" id="UPA00378"/>
<evidence type="ECO:0000256" key="10">
    <source>
        <dbReference type="ARBA" id="ARBA00023136"/>
    </source>
</evidence>
<keyword evidence="8 12" id="KW-1133">Transmembrane helix</keyword>
<evidence type="ECO:0000256" key="2">
    <source>
        <dbReference type="ARBA" id="ARBA00004922"/>
    </source>
</evidence>
<dbReference type="Proteomes" id="UP000325440">
    <property type="component" value="Unassembled WGS sequence"/>
</dbReference>
<dbReference type="InterPro" id="IPR031481">
    <property type="entry name" value="Glyco_tran_10_N"/>
</dbReference>
<comment type="subcellular location">
    <subcellularLocation>
        <location evidence="1 12">Golgi apparatus</location>
        <location evidence="1 12">Golgi stack membrane</location>
        <topology evidence="1 12">Single-pass type II membrane protein</topology>
    </subcellularLocation>
</comment>
<protein>
    <recommendedName>
        <fullName evidence="12">Fucosyltransferase</fullName>
        <ecNumber evidence="12">2.4.1.-</ecNumber>
    </recommendedName>
</protein>
<dbReference type="FunFam" id="3.40.50.11660:FF:000004">
    <property type="entry name" value="Glycoprotein 3-alpha-L-fucosyltransferase A"/>
    <property type="match status" value="1"/>
</dbReference>
<dbReference type="Pfam" id="PF17039">
    <property type="entry name" value="Glyco_tran_10_N"/>
    <property type="match status" value="1"/>
</dbReference>
<dbReference type="Gene3D" id="3.40.50.11660">
    <property type="entry name" value="Glycosyl transferase family 10, C-terminal domain"/>
    <property type="match status" value="1"/>
</dbReference>
<evidence type="ECO:0000256" key="1">
    <source>
        <dbReference type="ARBA" id="ARBA00004447"/>
    </source>
</evidence>
<gene>
    <name evidence="15" type="ORF">CINCED_3A009760</name>
</gene>
<evidence type="ECO:0000256" key="6">
    <source>
        <dbReference type="ARBA" id="ARBA00022692"/>
    </source>
</evidence>
<dbReference type="GO" id="GO:0008417">
    <property type="term" value="F:fucosyltransferase activity"/>
    <property type="evidence" value="ECO:0007669"/>
    <property type="project" value="InterPro"/>
</dbReference>
<organism evidence="15 16">
    <name type="scientific">Cinara cedri</name>
    <dbReference type="NCBI Taxonomy" id="506608"/>
    <lineage>
        <taxon>Eukaryota</taxon>
        <taxon>Metazoa</taxon>
        <taxon>Ecdysozoa</taxon>
        <taxon>Arthropoda</taxon>
        <taxon>Hexapoda</taxon>
        <taxon>Insecta</taxon>
        <taxon>Pterygota</taxon>
        <taxon>Neoptera</taxon>
        <taxon>Paraneoptera</taxon>
        <taxon>Hemiptera</taxon>
        <taxon>Sternorrhyncha</taxon>
        <taxon>Aphidomorpha</taxon>
        <taxon>Aphidoidea</taxon>
        <taxon>Aphididae</taxon>
        <taxon>Lachninae</taxon>
        <taxon>Cinara</taxon>
    </lineage>
</organism>
<keyword evidence="11" id="KW-0325">Glycoprotein</keyword>
<evidence type="ECO:0000259" key="13">
    <source>
        <dbReference type="Pfam" id="PF00852"/>
    </source>
</evidence>
<evidence type="ECO:0000256" key="11">
    <source>
        <dbReference type="ARBA" id="ARBA00023180"/>
    </source>
</evidence>
<keyword evidence="7" id="KW-0735">Signal-anchor</keyword>
<evidence type="ECO:0000256" key="3">
    <source>
        <dbReference type="ARBA" id="ARBA00008919"/>
    </source>
</evidence>
<dbReference type="OrthoDB" id="427096at2759"/>
<dbReference type="EMBL" id="CABPRJ010000490">
    <property type="protein sequence ID" value="VVC29302.1"/>
    <property type="molecule type" value="Genomic_DNA"/>
</dbReference>
<dbReference type="EC" id="2.4.1.-" evidence="12"/>
<dbReference type="InterPro" id="IPR038577">
    <property type="entry name" value="GT10-like_C_sf"/>
</dbReference>
<keyword evidence="5 12" id="KW-0808">Transferase</keyword>
<evidence type="ECO:0000256" key="4">
    <source>
        <dbReference type="ARBA" id="ARBA00022676"/>
    </source>
</evidence>
<sequence>MTINQIRQLLYGMFILVLFIIFLYCILINNWLVMNKTYSEQLWYKKHEAVISLDDIEQNPPTLESPDINVTPIPVINWNKMAKSRLPWYFQDGTKVPNNIEPKHKTGPRTSRIWPEEQNNTDRIEEQLMFVPHNYQYENSPMKKILINNSFNGCMINEGQTEFISNDCPVDRCFITKNILEAENMDAIIFNGKYSKPSHNKTSKQVWILLITEPAYKSTLNVDQDVINWTAAYRHDSDIYIPYGRWAYYNPSVTQIEQLDRNYASAKKKKVAIIVSNCSDANKDRVEYVGELKNYITVDVYGECGEFNKTVTLDEFLKILDRDYKFYLAFENANCVDYITDTFFVNGLQYNTLPVVMGGRPEDYQRIAPERSYVHVDDFESPARLAEYLHRLDADDDLYNEYFRWKGTGEFIDTKFYCRLCAMLHDVDAPTKHYRNVDDWWRGPGVCGDRKTEWRRAEGLSAGGRVANDDHE</sequence>
<keyword evidence="16" id="KW-1185">Reference proteome</keyword>
<dbReference type="PANTHER" id="PTHR48438:SF1">
    <property type="entry name" value="ALPHA-(1,3)-FUCOSYLTRANSFERASE C-RELATED"/>
    <property type="match status" value="1"/>
</dbReference>
<feature type="domain" description="Fucosyltransferase C-terminal" evidence="13">
    <location>
        <begin position="265"/>
        <end position="440"/>
    </location>
</feature>
<reference evidence="15 16" key="1">
    <citation type="submission" date="2019-08" db="EMBL/GenBank/DDBJ databases">
        <authorList>
            <person name="Alioto T."/>
            <person name="Alioto T."/>
            <person name="Gomez Garrido J."/>
        </authorList>
    </citation>
    <scope>NUCLEOTIDE SEQUENCE [LARGE SCALE GENOMIC DNA]</scope>
</reference>
<feature type="domain" description="Fucosyltransferase N-terminal" evidence="14">
    <location>
        <begin position="143"/>
        <end position="244"/>
    </location>
</feature>
<keyword evidence="6 12" id="KW-0812">Transmembrane</keyword>
<accession>A0A5E4MCU4</accession>
<evidence type="ECO:0000313" key="15">
    <source>
        <dbReference type="EMBL" id="VVC29302.1"/>
    </source>
</evidence>
<dbReference type="SUPFAM" id="SSF53756">
    <property type="entry name" value="UDP-Glycosyltransferase/glycogen phosphorylase"/>
    <property type="match status" value="1"/>
</dbReference>
<evidence type="ECO:0000256" key="7">
    <source>
        <dbReference type="ARBA" id="ARBA00022968"/>
    </source>
</evidence>
<keyword evidence="9 12" id="KW-0333">Golgi apparatus</keyword>
<proteinExistence type="inferred from homology"/>